<evidence type="ECO:0000313" key="2">
    <source>
        <dbReference type="EMBL" id="QBO35310.1"/>
    </source>
</evidence>
<name>A0A4P6YRQ6_9LACO</name>
<sequence length="301" mass="34559">MDRETMKAMAEAQFAERAAVVELHHLEGDNLSINGHPYQLVTNYREAFDDTKLKARFSSILTKYNYIVGDISADQLRLKGFYEASRPNTPRAQTIDALEDYLYEYVNFGAPYFVLYSPEPFTSKDDRTEDRPVRPARQRVTNRPNKNDKKTSQGDRPKRSTRKPETSPKRGNSAKPNEAGKNTKPRTADQNKRPKSRNNGGNHEHREAKPATPGAPKTQNRQQRPRPDEKSSQGQGRTQNNSQSRNSKNNNRNPKAKRPEITERRKPVTGDNIKSRENQTAVSNNKPNRRKRSFTIRQKED</sequence>
<dbReference type="EMBL" id="CP037940">
    <property type="protein sequence ID" value="QBO35310.1"/>
    <property type="molecule type" value="Genomic_DNA"/>
</dbReference>
<feature type="compositionally biased region" description="Basic and acidic residues" evidence="1">
    <location>
        <begin position="122"/>
        <end position="133"/>
    </location>
</feature>
<dbReference type="InterPro" id="IPR038141">
    <property type="entry name" value="YutD-like_sf"/>
</dbReference>
<keyword evidence="3" id="KW-1185">Reference proteome</keyword>
<dbReference type="OrthoDB" id="1650379at2"/>
<accession>A0A4P6YRQ6</accession>
<evidence type="ECO:0000256" key="1">
    <source>
        <dbReference type="SAM" id="MobiDB-lite"/>
    </source>
</evidence>
<gene>
    <name evidence="2" type="ORF">EQG49_01940</name>
</gene>
<dbReference type="Gene3D" id="3.50.4.20">
    <property type="match status" value="1"/>
</dbReference>
<protein>
    <submittedName>
        <fullName evidence="2">DUF1027 domain-containing protein</fullName>
    </submittedName>
</protein>
<dbReference type="RefSeq" id="WP_133362390.1">
    <property type="nucleotide sequence ID" value="NZ_CP037940.1"/>
</dbReference>
<dbReference type="AlphaFoldDB" id="A0A4P6YRQ6"/>
<evidence type="ECO:0000313" key="3">
    <source>
        <dbReference type="Proteomes" id="UP000292886"/>
    </source>
</evidence>
<feature type="region of interest" description="Disordered" evidence="1">
    <location>
        <begin position="121"/>
        <end position="301"/>
    </location>
</feature>
<feature type="compositionally biased region" description="Low complexity" evidence="1">
    <location>
        <begin position="239"/>
        <end position="253"/>
    </location>
</feature>
<feature type="compositionally biased region" description="Basic and acidic residues" evidence="1">
    <location>
        <begin position="257"/>
        <end position="277"/>
    </location>
</feature>
<dbReference type="Proteomes" id="UP000292886">
    <property type="component" value="Chromosome"/>
</dbReference>
<feature type="compositionally biased region" description="Basic and acidic residues" evidence="1">
    <location>
        <begin position="145"/>
        <end position="168"/>
    </location>
</feature>
<dbReference type="KEGG" id="wei:EQG49_01940"/>
<dbReference type="Pfam" id="PF06265">
    <property type="entry name" value="YutD-like"/>
    <property type="match status" value="1"/>
</dbReference>
<dbReference type="InterPro" id="IPR009370">
    <property type="entry name" value="YutD-like"/>
</dbReference>
<proteinExistence type="predicted"/>
<organism evidence="2 3">
    <name type="scientific">Periweissella cryptocerci</name>
    <dbReference type="NCBI Taxonomy" id="2506420"/>
    <lineage>
        <taxon>Bacteria</taxon>
        <taxon>Bacillati</taxon>
        <taxon>Bacillota</taxon>
        <taxon>Bacilli</taxon>
        <taxon>Lactobacillales</taxon>
        <taxon>Lactobacillaceae</taxon>
        <taxon>Periweissella</taxon>
    </lineage>
</organism>
<dbReference type="PIRSF" id="PIRSF012565">
    <property type="entry name" value="DUF1027"/>
    <property type="match status" value="1"/>
</dbReference>
<reference evidence="3" key="1">
    <citation type="submission" date="2019-03" db="EMBL/GenBank/DDBJ databases">
        <title>Weissella sp. 26KH-42 Genome sequencing.</title>
        <authorList>
            <person name="Heo J."/>
            <person name="Kim S.-J."/>
            <person name="Kim J.-S."/>
            <person name="Hong S.-B."/>
            <person name="Kwon S.-W."/>
        </authorList>
    </citation>
    <scope>NUCLEOTIDE SEQUENCE [LARGE SCALE GENOMIC DNA]</scope>
    <source>
        <strain evidence="3">26KH-42</strain>
    </source>
</reference>